<dbReference type="PANTHER" id="PTHR34789:SF1">
    <property type="entry name" value="EXPRESSED PROTEIN"/>
    <property type="match status" value="1"/>
</dbReference>
<dbReference type="GeneID" id="130722259"/>
<proteinExistence type="evidence at transcript level"/>
<dbReference type="AlphaFoldDB" id="I3SMZ2"/>
<dbReference type="KEGG" id="lja:130722259"/>
<dbReference type="OMA" id="PDKCFKS"/>
<evidence type="ECO:0000256" key="2">
    <source>
        <dbReference type="SAM" id="SignalP"/>
    </source>
</evidence>
<feature type="signal peptide" evidence="2">
    <location>
        <begin position="1"/>
        <end position="23"/>
    </location>
</feature>
<protein>
    <recommendedName>
        <fullName evidence="4">Glycine-rich protein</fullName>
    </recommendedName>
</protein>
<feature type="chain" id="PRO_5003678894" description="Glycine-rich protein" evidence="2">
    <location>
        <begin position="24"/>
        <end position="154"/>
    </location>
</feature>
<dbReference type="PANTHER" id="PTHR34789">
    <property type="entry name" value="EXPRESSED PROTEIN"/>
    <property type="match status" value="1"/>
</dbReference>
<keyword evidence="2" id="KW-0732">Signal</keyword>
<evidence type="ECO:0000256" key="1">
    <source>
        <dbReference type="SAM" id="MobiDB-lite"/>
    </source>
</evidence>
<organism evidence="3">
    <name type="scientific">Lotus japonicus</name>
    <name type="common">Lotus corniculatus var. japonicus</name>
    <dbReference type="NCBI Taxonomy" id="34305"/>
    <lineage>
        <taxon>Eukaryota</taxon>
        <taxon>Viridiplantae</taxon>
        <taxon>Streptophyta</taxon>
        <taxon>Embryophyta</taxon>
        <taxon>Tracheophyta</taxon>
        <taxon>Spermatophyta</taxon>
        <taxon>Magnoliopsida</taxon>
        <taxon>eudicotyledons</taxon>
        <taxon>Gunneridae</taxon>
        <taxon>Pentapetalae</taxon>
        <taxon>rosids</taxon>
        <taxon>fabids</taxon>
        <taxon>Fabales</taxon>
        <taxon>Fabaceae</taxon>
        <taxon>Papilionoideae</taxon>
        <taxon>50 kb inversion clade</taxon>
        <taxon>NPAAA clade</taxon>
        <taxon>Hologalegina</taxon>
        <taxon>robinioid clade</taxon>
        <taxon>Loteae</taxon>
        <taxon>Lotus</taxon>
    </lineage>
</organism>
<dbReference type="EMBL" id="BT141840">
    <property type="protein sequence ID" value="AFK41634.1"/>
    <property type="molecule type" value="mRNA"/>
</dbReference>
<dbReference type="RefSeq" id="XP_057428925.1">
    <property type="nucleotide sequence ID" value="XM_057572942.1"/>
</dbReference>
<evidence type="ECO:0008006" key="4">
    <source>
        <dbReference type="Google" id="ProtNLM"/>
    </source>
</evidence>
<sequence length="154" mass="15350">MKPVTIFLLFTLVLLIASASVETRPDSTGASQPKKDKRNNNNQGDGSNYGGGGAGGFFGPGGGFTMPGFGSGFGNGIIGGGYGGGYGSPSGGRSKNGVVRSTVVCKDKGPCFQKKVTCPAKCFSSFSRSGKGYGGGGGGGGCTIDCKKKCIAYC</sequence>
<name>I3SMZ2_LOTJA</name>
<dbReference type="OrthoDB" id="1107388at2759"/>
<accession>I3SMZ2</accession>
<reference evidence="3" key="1">
    <citation type="submission" date="2012-05" db="EMBL/GenBank/DDBJ databases">
        <authorList>
            <person name="Krishnakumar V."/>
            <person name="Cheung F."/>
            <person name="Xiao Y."/>
            <person name="Chan A."/>
            <person name="Moskal W.A."/>
            <person name="Town C.D."/>
        </authorList>
    </citation>
    <scope>NUCLEOTIDE SEQUENCE</scope>
</reference>
<feature type="region of interest" description="Disordered" evidence="1">
    <location>
        <begin position="24"/>
        <end position="53"/>
    </location>
</feature>
<evidence type="ECO:0000313" key="3">
    <source>
        <dbReference type="EMBL" id="AFK41634.1"/>
    </source>
</evidence>